<dbReference type="PANTHER" id="PTHR48100">
    <property type="entry name" value="BROAD-SPECIFICITY PHOSPHATASE YOR283W-RELATED"/>
    <property type="match status" value="1"/>
</dbReference>
<gene>
    <name evidence="1" type="ORF">ACFPP7_18410</name>
</gene>
<dbReference type="SUPFAM" id="SSF53254">
    <property type="entry name" value="Phosphoglycerate mutase-like"/>
    <property type="match status" value="1"/>
</dbReference>
<dbReference type="Gene3D" id="3.40.50.1240">
    <property type="entry name" value="Phosphoglycerate mutase-like"/>
    <property type="match status" value="1"/>
</dbReference>
<accession>A0ABW0QE75</accession>
<dbReference type="Proteomes" id="UP001596084">
    <property type="component" value="Unassembled WGS sequence"/>
</dbReference>
<evidence type="ECO:0000313" key="2">
    <source>
        <dbReference type="Proteomes" id="UP001596084"/>
    </source>
</evidence>
<dbReference type="InterPro" id="IPR050275">
    <property type="entry name" value="PGM_Phosphatase"/>
</dbReference>
<name>A0ABW0QE75_9BURK</name>
<proteinExistence type="predicted"/>
<dbReference type="InterPro" id="IPR029033">
    <property type="entry name" value="His_PPase_superfam"/>
</dbReference>
<dbReference type="EMBL" id="JBHSMX010000059">
    <property type="protein sequence ID" value="MFC5522866.1"/>
    <property type="molecule type" value="Genomic_DNA"/>
</dbReference>
<comment type="caution">
    <text evidence="1">The sequence shown here is derived from an EMBL/GenBank/DDBJ whole genome shotgun (WGS) entry which is preliminary data.</text>
</comment>
<dbReference type="SMART" id="SM00855">
    <property type="entry name" value="PGAM"/>
    <property type="match status" value="1"/>
</dbReference>
<keyword evidence="1" id="KW-0378">Hydrolase</keyword>
<dbReference type="GO" id="GO:0016787">
    <property type="term" value="F:hydrolase activity"/>
    <property type="evidence" value="ECO:0007669"/>
    <property type="project" value="UniProtKB-KW"/>
</dbReference>
<keyword evidence="2" id="KW-1185">Reference proteome</keyword>
<protein>
    <submittedName>
        <fullName evidence="1">Histidine phosphatase family protein</fullName>
        <ecNumber evidence="1">3.1.3.-</ecNumber>
    </submittedName>
</protein>
<evidence type="ECO:0000313" key="1">
    <source>
        <dbReference type="EMBL" id="MFC5522866.1"/>
    </source>
</evidence>
<dbReference type="PANTHER" id="PTHR48100:SF1">
    <property type="entry name" value="HISTIDINE PHOSPHATASE FAMILY PROTEIN-RELATED"/>
    <property type="match status" value="1"/>
</dbReference>
<sequence length="224" mass="24706">MEPTRIIAIRHGETTWNVDSRIQGHLDIPLNETGRRQAKRMAQALAEEPITAIYASDLTRAWETAQYLGRALGMEVTSEEGLRERGFGDFEGKTFAEIEALLPDQSLRWRKRDPHFAPVGGESLLALRSRVVETAQRLAAEHPGELIALVGHGGVMDVLYRAATRLDLQAPRTWALGNTAINRLLWSPEGFTLVGWADSQHLDDDALDDNRFADGAASGSANIP</sequence>
<dbReference type="InterPro" id="IPR013078">
    <property type="entry name" value="His_Pase_superF_clade-1"/>
</dbReference>
<dbReference type="RefSeq" id="WP_068835808.1">
    <property type="nucleotide sequence ID" value="NZ_JBHSMX010000059.1"/>
</dbReference>
<organism evidence="1 2">
    <name type="scientific">Polaromonas jejuensis</name>
    <dbReference type="NCBI Taxonomy" id="457502"/>
    <lineage>
        <taxon>Bacteria</taxon>
        <taxon>Pseudomonadati</taxon>
        <taxon>Pseudomonadota</taxon>
        <taxon>Betaproteobacteria</taxon>
        <taxon>Burkholderiales</taxon>
        <taxon>Comamonadaceae</taxon>
        <taxon>Polaromonas</taxon>
    </lineage>
</organism>
<dbReference type="Pfam" id="PF00300">
    <property type="entry name" value="His_Phos_1"/>
    <property type="match status" value="1"/>
</dbReference>
<reference evidence="2" key="1">
    <citation type="journal article" date="2019" name="Int. J. Syst. Evol. Microbiol.">
        <title>The Global Catalogue of Microorganisms (GCM) 10K type strain sequencing project: providing services to taxonomists for standard genome sequencing and annotation.</title>
        <authorList>
            <consortium name="The Broad Institute Genomics Platform"/>
            <consortium name="The Broad Institute Genome Sequencing Center for Infectious Disease"/>
            <person name="Wu L."/>
            <person name="Ma J."/>
        </authorList>
    </citation>
    <scope>NUCLEOTIDE SEQUENCE [LARGE SCALE GENOMIC DNA]</scope>
    <source>
        <strain evidence="2">CGMCC 4.7277</strain>
    </source>
</reference>
<dbReference type="EC" id="3.1.3.-" evidence="1"/>
<dbReference type="CDD" id="cd07067">
    <property type="entry name" value="HP_PGM_like"/>
    <property type="match status" value="1"/>
</dbReference>